<feature type="transmembrane region" description="Helical" evidence="6">
    <location>
        <begin position="284"/>
        <end position="303"/>
    </location>
</feature>
<feature type="transmembrane region" description="Helical" evidence="6">
    <location>
        <begin position="167"/>
        <end position="184"/>
    </location>
</feature>
<comment type="caution">
    <text evidence="8">The sequence shown here is derived from an EMBL/GenBank/DDBJ whole genome shotgun (WGS) entry which is preliminary data.</text>
</comment>
<feature type="transmembrane region" description="Helical" evidence="6">
    <location>
        <begin position="80"/>
        <end position="104"/>
    </location>
</feature>
<keyword evidence="9" id="KW-1185">Reference proteome</keyword>
<dbReference type="InterPro" id="IPR036259">
    <property type="entry name" value="MFS_trans_sf"/>
</dbReference>
<dbReference type="InterPro" id="IPR020846">
    <property type="entry name" value="MFS_dom"/>
</dbReference>
<dbReference type="Gene3D" id="1.20.1250.20">
    <property type="entry name" value="MFS general substrate transporter like domains"/>
    <property type="match status" value="1"/>
</dbReference>
<evidence type="ECO:0000259" key="7">
    <source>
        <dbReference type="PROSITE" id="PS50850"/>
    </source>
</evidence>
<dbReference type="OrthoDB" id="9787026at2"/>
<dbReference type="PANTHER" id="PTHR23511">
    <property type="entry name" value="SYNAPTIC VESICLE GLYCOPROTEIN 2"/>
    <property type="match status" value="1"/>
</dbReference>
<feature type="transmembrane region" description="Helical" evidence="6">
    <location>
        <begin position="343"/>
        <end position="366"/>
    </location>
</feature>
<keyword evidence="2" id="KW-0813">Transport</keyword>
<dbReference type="GO" id="GO:0005886">
    <property type="term" value="C:plasma membrane"/>
    <property type="evidence" value="ECO:0007669"/>
    <property type="project" value="UniProtKB-SubCell"/>
</dbReference>
<dbReference type="PANTHER" id="PTHR23511:SF34">
    <property type="entry name" value="SYNAPTIC VESICLE GLYCOPROTEIN 2"/>
    <property type="match status" value="1"/>
</dbReference>
<dbReference type="PROSITE" id="PS50850">
    <property type="entry name" value="MFS"/>
    <property type="match status" value="1"/>
</dbReference>
<dbReference type="EMBL" id="RBAH01000015">
    <property type="protein sequence ID" value="RKN80513.1"/>
    <property type="molecule type" value="Genomic_DNA"/>
</dbReference>
<evidence type="ECO:0000256" key="1">
    <source>
        <dbReference type="ARBA" id="ARBA00004651"/>
    </source>
</evidence>
<feature type="transmembrane region" description="Helical" evidence="6">
    <location>
        <begin position="309"/>
        <end position="331"/>
    </location>
</feature>
<evidence type="ECO:0000313" key="8">
    <source>
        <dbReference type="EMBL" id="RKN80513.1"/>
    </source>
</evidence>
<feature type="domain" description="Major facilitator superfamily (MFS) profile" evidence="7">
    <location>
        <begin position="15"/>
        <end position="398"/>
    </location>
</feature>
<dbReference type="GO" id="GO:0022857">
    <property type="term" value="F:transmembrane transporter activity"/>
    <property type="evidence" value="ECO:0007669"/>
    <property type="project" value="InterPro"/>
</dbReference>
<feature type="transmembrane region" description="Helical" evidence="6">
    <location>
        <begin position="140"/>
        <end position="161"/>
    </location>
</feature>
<protein>
    <submittedName>
        <fullName evidence="8">MFS transporter</fullName>
    </submittedName>
</protein>
<proteinExistence type="predicted"/>
<feature type="transmembrane region" description="Helical" evidence="6">
    <location>
        <begin position="110"/>
        <end position="128"/>
    </location>
</feature>
<evidence type="ECO:0000256" key="2">
    <source>
        <dbReference type="ARBA" id="ARBA00022448"/>
    </source>
</evidence>
<dbReference type="InterPro" id="IPR011701">
    <property type="entry name" value="MFS"/>
</dbReference>
<dbReference type="Proteomes" id="UP000282311">
    <property type="component" value="Unassembled WGS sequence"/>
</dbReference>
<accession>A0A3B0C3A7</accession>
<dbReference type="CDD" id="cd17316">
    <property type="entry name" value="MFS_SV2_like"/>
    <property type="match status" value="1"/>
</dbReference>
<reference evidence="8 9" key="1">
    <citation type="journal article" date="2007" name="Int. J. Syst. Evol. Microbiol.">
        <title>Paenibacillus ginsengarvi sp. nov., isolated from soil from ginseng cultivation.</title>
        <authorList>
            <person name="Yoon M.H."/>
            <person name="Ten L.N."/>
            <person name="Im W.T."/>
        </authorList>
    </citation>
    <scope>NUCLEOTIDE SEQUENCE [LARGE SCALE GENOMIC DNA]</scope>
    <source>
        <strain evidence="8 9">KCTC 13059</strain>
    </source>
</reference>
<evidence type="ECO:0000256" key="4">
    <source>
        <dbReference type="ARBA" id="ARBA00022989"/>
    </source>
</evidence>
<dbReference type="PROSITE" id="PS00216">
    <property type="entry name" value="SUGAR_TRANSPORT_1"/>
    <property type="match status" value="1"/>
</dbReference>
<evidence type="ECO:0000256" key="5">
    <source>
        <dbReference type="ARBA" id="ARBA00023136"/>
    </source>
</evidence>
<keyword evidence="5 6" id="KW-0472">Membrane</keyword>
<feature type="transmembrane region" description="Helical" evidence="6">
    <location>
        <begin position="221"/>
        <end position="241"/>
    </location>
</feature>
<feature type="transmembrane region" description="Helical" evidence="6">
    <location>
        <begin position="372"/>
        <end position="393"/>
    </location>
</feature>
<feature type="transmembrane region" description="Helical" evidence="6">
    <location>
        <begin position="54"/>
        <end position="73"/>
    </location>
</feature>
<evidence type="ECO:0000313" key="9">
    <source>
        <dbReference type="Proteomes" id="UP000282311"/>
    </source>
</evidence>
<name>A0A3B0C3A7_9BACL</name>
<sequence>MSTFAPFREKKQRKLLVSTGLSWLFDAMDVGMISFIVAALAVEWQLGSQQIGQLTAINSIGMAAGAAVAGALADTYGRRVVLIATLLLFSLASGLSAFAGSFAMLCALRFIAGFGLGGELPVASTLVSESVPLQDRGRTVVLLESFWAAGWIVSALISYFVIPLYGWRTAFVIGAAPALYALYLRRAVQDSPRFALQQGRKPTFRERAASVWSAPHRSSTITLWVLWFTVVFSYYGMFLWLPTVIVMKGFGLVKSFQYVLIMTLAQLPGYFTAAYFIEKFGRKFVLIAYLLLTAVSAVWFGSAETVGSIIGAGICLSFFNLGAWGAMYAYTPELYPTAIRATGVGFASSFGRIGGVLGPYTVGLLVARGVGIASIFIVFFAAIVIGAITVFALGRETKGTDPDQPRSAAKAYS</sequence>
<feature type="transmembrane region" description="Helical" evidence="6">
    <location>
        <begin position="256"/>
        <end position="277"/>
    </location>
</feature>
<organism evidence="8 9">
    <name type="scientific">Paenibacillus ginsengarvi</name>
    <dbReference type="NCBI Taxonomy" id="400777"/>
    <lineage>
        <taxon>Bacteria</taxon>
        <taxon>Bacillati</taxon>
        <taxon>Bacillota</taxon>
        <taxon>Bacilli</taxon>
        <taxon>Bacillales</taxon>
        <taxon>Paenibacillaceae</taxon>
        <taxon>Paenibacillus</taxon>
    </lineage>
</organism>
<gene>
    <name evidence="8" type="ORF">D7M11_20450</name>
</gene>
<dbReference type="RefSeq" id="WP_120749101.1">
    <property type="nucleotide sequence ID" value="NZ_RBAH01000015.1"/>
</dbReference>
<evidence type="ECO:0000256" key="3">
    <source>
        <dbReference type="ARBA" id="ARBA00022692"/>
    </source>
</evidence>
<dbReference type="PROSITE" id="PS00217">
    <property type="entry name" value="SUGAR_TRANSPORT_2"/>
    <property type="match status" value="1"/>
</dbReference>
<dbReference type="Pfam" id="PF07690">
    <property type="entry name" value="MFS_1"/>
    <property type="match status" value="1"/>
</dbReference>
<evidence type="ECO:0000256" key="6">
    <source>
        <dbReference type="SAM" id="Phobius"/>
    </source>
</evidence>
<dbReference type="InterPro" id="IPR005829">
    <property type="entry name" value="Sugar_transporter_CS"/>
</dbReference>
<dbReference type="AlphaFoldDB" id="A0A3B0C3A7"/>
<comment type="subcellular location">
    <subcellularLocation>
        <location evidence="1">Cell membrane</location>
        <topology evidence="1">Multi-pass membrane protein</topology>
    </subcellularLocation>
</comment>
<keyword evidence="3 6" id="KW-0812">Transmembrane</keyword>
<dbReference type="SUPFAM" id="SSF103473">
    <property type="entry name" value="MFS general substrate transporter"/>
    <property type="match status" value="1"/>
</dbReference>
<keyword evidence="4 6" id="KW-1133">Transmembrane helix</keyword>
<feature type="transmembrane region" description="Helical" evidence="6">
    <location>
        <begin position="21"/>
        <end position="42"/>
    </location>
</feature>